<gene>
    <name evidence="1" type="ordered locus">Msp_0792</name>
</gene>
<dbReference type="eggNOG" id="arCOG06468">
    <property type="taxonomic scope" value="Archaea"/>
</dbReference>
<evidence type="ECO:0000313" key="2">
    <source>
        <dbReference type="Proteomes" id="UP000001931"/>
    </source>
</evidence>
<accession>Q2NG68</accession>
<protein>
    <submittedName>
        <fullName evidence="1">Hypothetical membrane-spanning protein</fullName>
    </submittedName>
</protein>
<dbReference type="AlphaFoldDB" id="Q2NG68"/>
<dbReference type="KEGG" id="mst:Msp_0792"/>
<sequence>MIILKNKLLLLLFFIASIVLISGFFTLTPTYIENNGNVRHFEDNDMSFDMASSWTVYDYDNPLKTPFLPNSPSTLLLNPGNNSQYSYYNGSISDLTSDGSVLNTSATNATDVVIVKTDITKLDSLPEGVTIDTAYKSDSLYRLMNGTGDFKIDKQTTFDLNGKTAYQFEYTVSYITYQDTWIEHNGHYYRILSQAPSSVFNKASNEFNITLNSFKLK</sequence>
<keyword evidence="2" id="KW-1185">Reference proteome</keyword>
<dbReference type="STRING" id="339860.Msp_0792"/>
<name>Q2NG68_METST</name>
<proteinExistence type="predicted"/>
<dbReference type="Proteomes" id="UP000001931">
    <property type="component" value="Chromosome"/>
</dbReference>
<organism evidence="1 2">
    <name type="scientific">Methanosphaera stadtmanae (strain ATCC 43021 / DSM 3091 / JCM 11832 / MCB-3)</name>
    <dbReference type="NCBI Taxonomy" id="339860"/>
    <lineage>
        <taxon>Archaea</taxon>
        <taxon>Methanobacteriati</taxon>
        <taxon>Methanobacteriota</taxon>
        <taxon>Methanomada group</taxon>
        <taxon>Methanobacteria</taxon>
        <taxon>Methanobacteriales</taxon>
        <taxon>Methanobacteriaceae</taxon>
        <taxon>Methanosphaera</taxon>
    </lineage>
</organism>
<evidence type="ECO:0000313" key="1">
    <source>
        <dbReference type="EMBL" id="ABC57185.1"/>
    </source>
</evidence>
<dbReference type="Gene3D" id="3.40.1000.10">
    <property type="entry name" value="Mog1/PsbP, alpha/beta/alpha sandwich"/>
    <property type="match status" value="1"/>
</dbReference>
<dbReference type="HOGENOM" id="CLU_1307843_0_0_2"/>
<dbReference type="EMBL" id="CP000102">
    <property type="protein sequence ID" value="ABC57185.1"/>
    <property type="molecule type" value="Genomic_DNA"/>
</dbReference>
<reference evidence="1 2" key="1">
    <citation type="journal article" date="2006" name="J. Bacteriol.">
        <title>The genome sequence of Methanosphaera stadtmanae reveals why this human intestinal archaeon is restricted to methanol and H2 for methane formation and ATP synthesis.</title>
        <authorList>
            <person name="Fricke W.F."/>
            <person name="Seedorf H."/>
            <person name="Henne A."/>
            <person name="Kruer M."/>
            <person name="Liesegang H."/>
            <person name="Hedderich R."/>
            <person name="Gottschalk G."/>
            <person name="Thauer R.K."/>
        </authorList>
    </citation>
    <scope>NUCLEOTIDE SEQUENCE [LARGE SCALE GENOMIC DNA]</scope>
    <source>
        <strain evidence="2">ATCC 43021 / DSM 3091 / JCM 11832 / MCB-3</strain>
    </source>
</reference>